<proteinExistence type="predicted"/>
<dbReference type="Pfam" id="PF12836">
    <property type="entry name" value="HHH_3"/>
    <property type="match status" value="3"/>
</dbReference>
<organism evidence="1 2">
    <name type="scientific">Bacteroides acidifaciens</name>
    <dbReference type="NCBI Taxonomy" id="85831"/>
    <lineage>
        <taxon>Bacteria</taxon>
        <taxon>Pseudomonadati</taxon>
        <taxon>Bacteroidota</taxon>
        <taxon>Bacteroidia</taxon>
        <taxon>Bacteroidales</taxon>
        <taxon>Bacteroidaceae</taxon>
        <taxon>Bacteroides</taxon>
    </lineage>
</organism>
<protein>
    <submittedName>
        <fullName evidence="1">Helix-hairpin-helix domain-containing protein</fullName>
    </submittedName>
</protein>
<dbReference type="EMBL" id="RAZM01000008">
    <property type="protein sequence ID" value="RLT81157.1"/>
    <property type="molecule type" value="Genomic_DNA"/>
</dbReference>
<dbReference type="Proteomes" id="UP000267159">
    <property type="component" value="Unassembled WGS sequence"/>
</dbReference>
<accession>A0A3L8ADK7</accession>
<dbReference type="Gene3D" id="1.10.150.280">
    <property type="entry name" value="AF1531-like domain"/>
    <property type="match status" value="2"/>
</dbReference>
<dbReference type="GO" id="GO:0015628">
    <property type="term" value="P:protein secretion by the type II secretion system"/>
    <property type="evidence" value="ECO:0007669"/>
    <property type="project" value="TreeGrafter"/>
</dbReference>
<dbReference type="PANTHER" id="PTHR21180:SF32">
    <property type="entry name" value="ENDONUCLEASE_EXONUCLEASE_PHOSPHATASE FAMILY DOMAIN-CONTAINING PROTEIN 1"/>
    <property type="match status" value="1"/>
</dbReference>
<dbReference type="GO" id="GO:0015627">
    <property type="term" value="C:type II protein secretion system complex"/>
    <property type="evidence" value="ECO:0007669"/>
    <property type="project" value="TreeGrafter"/>
</dbReference>
<dbReference type="PANTHER" id="PTHR21180">
    <property type="entry name" value="ENDONUCLEASE/EXONUCLEASE/PHOSPHATASE FAMILY DOMAIN-CONTAINING PROTEIN 1"/>
    <property type="match status" value="1"/>
</dbReference>
<dbReference type="Gene3D" id="1.10.150.310">
    <property type="entry name" value="Tex RuvX-like domain-like"/>
    <property type="match status" value="1"/>
</dbReference>
<dbReference type="SUPFAM" id="SSF47781">
    <property type="entry name" value="RuvA domain 2-like"/>
    <property type="match status" value="3"/>
</dbReference>
<comment type="caution">
    <text evidence="1">The sequence shown here is derived from an EMBL/GenBank/DDBJ whole genome shotgun (WGS) entry which is preliminary data.</text>
</comment>
<dbReference type="InterPro" id="IPR010994">
    <property type="entry name" value="RuvA_2-like"/>
</dbReference>
<gene>
    <name evidence="1" type="ORF">D7Y07_04165</name>
</gene>
<evidence type="ECO:0000313" key="2">
    <source>
        <dbReference type="Proteomes" id="UP000267159"/>
    </source>
</evidence>
<name>A0A3L8ADK7_9BACE</name>
<reference evidence="1 2" key="1">
    <citation type="submission" date="2018-09" db="EMBL/GenBank/DDBJ databases">
        <title>Murine metabolic-syndrome-specific gut microbial biobank.</title>
        <authorList>
            <person name="Liu C."/>
        </authorList>
    </citation>
    <scope>NUCLEOTIDE SEQUENCE [LARGE SCALE GENOMIC DNA]</scope>
    <source>
        <strain evidence="1 2">0.1X-D8-26</strain>
    </source>
</reference>
<dbReference type="AlphaFoldDB" id="A0A3L8ADK7"/>
<dbReference type="InterPro" id="IPR051675">
    <property type="entry name" value="Endo/Exo/Phosphatase_dom_1"/>
</dbReference>
<evidence type="ECO:0000313" key="1">
    <source>
        <dbReference type="EMBL" id="RLT81157.1"/>
    </source>
</evidence>
<dbReference type="RefSeq" id="WP_121766141.1">
    <property type="nucleotide sequence ID" value="NZ_RAZM01000008.1"/>
</dbReference>
<sequence>MWKDFFYFTKTERQGIIVLVVLILGAFATPKLFTLFVHPKEMDAAEQKRFEKELNEFISSLEETRPHRKPAGTSFRSSPKRETRLTVFDPNTADSMTFLSLGLPSWMAKNILRYRSKQGRFHRPEDFRKIYGLTEEQYKTLLPYIQIAKSSEPEETRDTVQLLTAQSTQRDTIFKYQPGTVISLNSADTTELKKIPGIGSVIARKIVNYRKRLGAFCRIEQLQEIQLKAEKLRPWFSIDAGQIHRINLNKASLERMTYHPYINFYQAKVIVEYRKKKGSIRSLKQLSLYEEFTPADLERLEPYVCCDL</sequence>
<dbReference type="STRING" id="1235814.GCA_000613385_03168"/>